<dbReference type="STRING" id="1121439.dsat_0931"/>
<evidence type="ECO:0000256" key="5">
    <source>
        <dbReference type="ARBA" id="ARBA00023054"/>
    </source>
</evidence>
<reference evidence="8 9" key="1">
    <citation type="journal article" date="2013" name="Genome Announc.">
        <title>Draft genome sequences for three mercury-methylating, sulfate-reducing bacteria.</title>
        <authorList>
            <person name="Brown S.D."/>
            <person name="Hurt R.A.Jr."/>
            <person name="Gilmour C.C."/>
            <person name="Elias D.A."/>
        </authorList>
    </citation>
    <scope>NUCLEOTIDE SEQUENCE [LARGE SCALE GENOMIC DNA]</scope>
    <source>
        <strain evidence="8 9">DSM 16529</strain>
    </source>
</reference>
<comment type="similarity">
    <text evidence="2">Belongs to the DivIVA family.</text>
</comment>
<protein>
    <submittedName>
        <fullName evidence="8">DivIVA domain-containing protein</fullName>
    </submittedName>
</protein>
<dbReference type="Proteomes" id="UP000014975">
    <property type="component" value="Unassembled WGS sequence"/>
</dbReference>
<evidence type="ECO:0000256" key="3">
    <source>
        <dbReference type="ARBA" id="ARBA00022490"/>
    </source>
</evidence>
<dbReference type="InterPro" id="IPR007793">
    <property type="entry name" value="DivIVA_fam"/>
</dbReference>
<evidence type="ECO:0000313" key="8">
    <source>
        <dbReference type="EMBL" id="EPR31607.1"/>
    </source>
</evidence>
<organism evidence="8 9">
    <name type="scientific">Alkalidesulfovibrio alkalitolerans DSM 16529</name>
    <dbReference type="NCBI Taxonomy" id="1121439"/>
    <lineage>
        <taxon>Bacteria</taxon>
        <taxon>Pseudomonadati</taxon>
        <taxon>Thermodesulfobacteriota</taxon>
        <taxon>Desulfovibrionia</taxon>
        <taxon>Desulfovibrionales</taxon>
        <taxon>Desulfovibrionaceae</taxon>
        <taxon>Alkalidesulfovibrio</taxon>
    </lineage>
</organism>
<dbReference type="EMBL" id="ATHI01000028">
    <property type="protein sequence ID" value="EPR31607.1"/>
    <property type="molecule type" value="Genomic_DNA"/>
</dbReference>
<evidence type="ECO:0000256" key="4">
    <source>
        <dbReference type="ARBA" id="ARBA00022618"/>
    </source>
</evidence>
<dbReference type="InterPro" id="IPR019933">
    <property type="entry name" value="DivIVA_domain"/>
</dbReference>
<dbReference type="PATRIC" id="fig|1121439.3.peg.2299"/>
<gene>
    <name evidence="8" type="ORF">dsat_0931</name>
</gene>
<sequence length="167" mass="19771">MPISKIDIDNKRFGRTFRGYDPREVDAFLQEVSEEMGDLSDERQRLQESVARLENLLDEHKQREQTLRDTLMTTQKMIDQLKANARKEAQLIIDEAQARAEDMLNQSHLRLAQIHDDIVELKRQRTQFEVKLKSLLDAHQKMLELESREQEELDSMESKLKFFKKAT</sequence>
<keyword evidence="3" id="KW-0963">Cytoplasm</keyword>
<dbReference type="AlphaFoldDB" id="S7T3D8"/>
<dbReference type="eggNOG" id="COG3599">
    <property type="taxonomic scope" value="Bacteria"/>
</dbReference>
<keyword evidence="5 7" id="KW-0175">Coiled coil</keyword>
<dbReference type="OrthoDB" id="5198800at2"/>
<keyword evidence="9" id="KW-1185">Reference proteome</keyword>
<comment type="subcellular location">
    <subcellularLocation>
        <location evidence="1">Cytoplasm</location>
    </subcellularLocation>
</comment>
<evidence type="ECO:0000313" key="9">
    <source>
        <dbReference type="Proteomes" id="UP000014975"/>
    </source>
</evidence>
<dbReference type="GO" id="GO:0051301">
    <property type="term" value="P:cell division"/>
    <property type="evidence" value="ECO:0007669"/>
    <property type="project" value="UniProtKB-KW"/>
</dbReference>
<dbReference type="PANTHER" id="PTHR35794">
    <property type="entry name" value="CELL DIVISION PROTEIN DIVIVA"/>
    <property type="match status" value="1"/>
</dbReference>
<accession>S7T3D8</accession>
<dbReference type="Pfam" id="PF05103">
    <property type="entry name" value="DivIVA"/>
    <property type="match status" value="1"/>
</dbReference>
<keyword evidence="4" id="KW-0132">Cell division</keyword>
<dbReference type="PANTHER" id="PTHR35794:SF2">
    <property type="entry name" value="CELL DIVISION PROTEIN DIVIVA"/>
    <property type="match status" value="1"/>
</dbReference>
<evidence type="ECO:0000256" key="1">
    <source>
        <dbReference type="ARBA" id="ARBA00004496"/>
    </source>
</evidence>
<comment type="caution">
    <text evidence="8">The sequence shown here is derived from an EMBL/GenBank/DDBJ whole genome shotgun (WGS) entry which is preliminary data.</text>
</comment>
<evidence type="ECO:0000256" key="6">
    <source>
        <dbReference type="ARBA" id="ARBA00023306"/>
    </source>
</evidence>
<dbReference type="Gene3D" id="6.10.250.660">
    <property type="match status" value="1"/>
</dbReference>
<evidence type="ECO:0000256" key="7">
    <source>
        <dbReference type="SAM" id="Coils"/>
    </source>
</evidence>
<proteinExistence type="inferred from homology"/>
<keyword evidence="6" id="KW-0131">Cell cycle</keyword>
<dbReference type="RefSeq" id="WP_020887628.1">
    <property type="nucleotide sequence ID" value="NZ_ATHI01000028.1"/>
</dbReference>
<evidence type="ECO:0000256" key="2">
    <source>
        <dbReference type="ARBA" id="ARBA00009008"/>
    </source>
</evidence>
<dbReference type="NCBIfam" id="TIGR03544">
    <property type="entry name" value="DivI1A_domain"/>
    <property type="match status" value="1"/>
</dbReference>
<feature type="coiled-coil region" evidence="7">
    <location>
        <begin position="29"/>
        <end position="166"/>
    </location>
</feature>
<dbReference type="Gene3D" id="1.20.5.620">
    <property type="entry name" value="F1F0 ATP synthase subunit B, membrane domain"/>
    <property type="match status" value="1"/>
</dbReference>
<dbReference type="GO" id="GO:0005737">
    <property type="term" value="C:cytoplasm"/>
    <property type="evidence" value="ECO:0007669"/>
    <property type="project" value="UniProtKB-SubCell"/>
</dbReference>
<name>S7T3D8_9BACT</name>